<dbReference type="OrthoDB" id="411631at2759"/>
<dbReference type="PROSITE" id="PS51257">
    <property type="entry name" value="PROKAR_LIPOPROTEIN"/>
    <property type="match status" value="1"/>
</dbReference>
<evidence type="ECO:0000313" key="6">
    <source>
        <dbReference type="Proteomes" id="UP000186817"/>
    </source>
</evidence>
<organism evidence="5 6">
    <name type="scientific">Symbiodinium microadriaticum</name>
    <name type="common">Dinoflagellate</name>
    <name type="synonym">Zooxanthella microadriatica</name>
    <dbReference type="NCBI Taxonomy" id="2951"/>
    <lineage>
        <taxon>Eukaryota</taxon>
        <taxon>Sar</taxon>
        <taxon>Alveolata</taxon>
        <taxon>Dinophyceae</taxon>
        <taxon>Suessiales</taxon>
        <taxon>Symbiodiniaceae</taxon>
        <taxon>Symbiodinium</taxon>
    </lineage>
</organism>
<evidence type="ECO:0000259" key="4">
    <source>
        <dbReference type="Pfam" id="PF06011"/>
    </source>
</evidence>
<keyword evidence="2" id="KW-1133">Transmembrane helix</keyword>
<evidence type="ECO:0000256" key="3">
    <source>
        <dbReference type="SAM" id="SignalP"/>
    </source>
</evidence>
<feature type="transmembrane region" description="Helical" evidence="2">
    <location>
        <begin position="555"/>
        <end position="577"/>
    </location>
</feature>
<keyword evidence="3" id="KW-0732">Signal</keyword>
<keyword evidence="6" id="KW-1185">Reference proteome</keyword>
<gene>
    <name evidence="5" type="ORF">AK812_SmicGene2108</name>
</gene>
<feature type="region of interest" description="Disordered" evidence="1">
    <location>
        <begin position="933"/>
        <end position="976"/>
    </location>
</feature>
<dbReference type="Proteomes" id="UP000186817">
    <property type="component" value="Unassembled WGS sequence"/>
</dbReference>
<feature type="compositionally biased region" description="Acidic residues" evidence="1">
    <location>
        <begin position="1093"/>
        <end position="1118"/>
    </location>
</feature>
<feature type="transmembrane region" description="Helical" evidence="2">
    <location>
        <begin position="525"/>
        <end position="543"/>
    </location>
</feature>
<comment type="caution">
    <text evidence="5">The sequence shown here is derived from an EMBL/GenBank/DDBJ whole genome shotgun (WGS) entry which is preliminary data.</text>
</comment>
<feature type="transmembrane region" description="Helical" evidence="2">
    <location>
        <begin position="755"/>
        <end position="775"/>
    </location>
</feature>
<feature type="transmembrane region" description="Helical" evidence="2">
    <location>
        <begin position="809"/>
        <end position="833"/>
    </location>
</feature>
<protein>
    <recommendedName>
        <fullName evidence="4">TRP C-terminal domain-containing protein</fullName>
    </recommendedName>
</protein>
<keyword evidence="2" id="KW-0812">Transmembrane</keyword>
<keyword evidence="2" id="KW-0472">Membrane</keyword>
<dbReference type="EMBL" id="LSRX01000022">
    <property type="protein sequence ID" value="OLQ13867.1"/>
    <property type="molecule type" value="Genomic_DNA"/>
</dbReference>
<feature type="region of interest" description="Disordered" evidence="1">
    <location>
        <begin position="1079"/>
        <end position="1118"/>
    </location>
</feature>
<sequence>MAGMARLVLAAVLFPPQAGASCLPEAINISQRKYLTNANGESYPIGMYIGAWDASFLTTHLLKIIIEERMGFHAEATGPGPSTLSGFYALLGCKAPGNSSDRGCGQPVTYNHINLEAWSEGYLNEWKLIQSQYASMAPVDVGSMGYDGSASFFIRQTVRSHAYHEDGTVLDFYRGWNMSWSQPSSYFDDLASINRSLIVPCAQTRFMATEANRNYLRITGDDAGVETLPDGTLAAICPDDYFWLSPTCRQDSTRCVPYVTGGTGWGLDDLMQKVTSYDMPVAVGVARSWSTLPRQANVFFYWWVPDTTFLDLDPVEIVFPPYDFRAYTSGDKRTVAASTAITKIVSQDLVTLAPSVEDLVRNLRLGRNDVMNMLKDMQDTGDSYDWLPDRTKCSPGFGLYDTTQDCGCPTGFIDASESTANLSCIGCGEGLDCPALATLQGLRSGSSSLGPEFVARVLPGFYSSMAEPLDLYRCVEAAAGTRCPGGIPATCTGLLNNRACTDCPSGRHWDRSEGHCEECTPWQQVGWTFAVAVMLAGLVMVYYMMTAQTTAKASVLFTTTCAFGMTISSLQSVGIIGTMTVQVPEGLKALYAFLQVFLLDFDNFAFSCVAGGSAPARYVVSVLVFPGAVCWLLCCHYASKLLPKRLRWEGPKTKSTIGALLQLAFSTMSTISMAPMMCFSHPSGVFSLLKYPSITCGTEDHTFMLIFGVLLLLCVLGFLAVCTYAVIVVPRWSRDGLHTNVKAFRFLLFRFRLDSWWFGVLLLLRGPLMSLPIALATDYPPVQVMSVMLVFLVILIIQSKAWPWKVPLLNVLDCFIGFCITMLVASNSLYLGALEGSMKSFADGVGSVIMGMMGAAVTLLFVMTVCALTFRAALGGQQELIAFNLQRTPAPTLVAESLQSMSAQLVEMDRAQVVPSDADQMARRYCFRISSTSFAPPAPPQSPGPAKNVPTGATETAKETEEGDLSPNNDRAEPELANEKDAEWYDDMMEKQTHPMPEAINFRQKRTRPFDSNRYPNHFAMALIGEAFSLGAPPLALPIARLATKPGRAVHEVPERGASSALAAAATVVAGCVVAKRRSDPRPAVSRATSLEAESEVLEDEDEEEESDEEEEIPPLEFDESRAEGIIAAVQDARKQQQSAAVLLQERKLITDEASAVQEGGHACSGDLGHAAERLEELDSQGLANTGAWPGVAEAMEGKELLHWILLKLGFVLEASDLTQKLKEDAEMLDAVANQLLT</sequence>
<reference evidence="5 6" key="1">
    <citation type="submission" date="2016-02" db="EMBL/GenBank/DDBJ databases">
        <title>Genome analysis of coral dinoflagellate symbionts highlights evolutionary adaptations to a symbiotic lifestyle.</title>
        <authorList>
            <person name="Aranda M."/>
            <person name="Li Y."/>
            <person name="Liew Y.J."/>
            <person name="Baumgarten S."/>
            <person name="Simakov O."/>
            <person name="Wilson M."/>
            <person name="Piel J."/>
            <person name="Ashoor H."/>
            <person name="Bougouffa S."/>
            <person name="Bajic V.B."/>
            <person name="Ryu T."/>
            <person name="Ravasi T."/>
            <person name="Bayer T."/>
            <person name="Micklem G."/>
            <person name="Kim H."/>
            <person name="Bhak J."/>
            <person name="Lajeunesse T.C."/>
            <person name="Voolstra C.R."/>
        </authorList>
    </citation>
    <scope>NUCLEOTIDE SEQUENCE [LARGE SCALE GENOMIC DNA]</scope>
    <source>
        <strain evidence="5 6">CCMP2467</strain>
    </source>
</reference>
<feature type="transmembrane region" description="Helical" evidence="2">
    <location>
        <begin position="618"/>
        <end position="638"/>
    </location>
</feature>
<feature type="transmembrane region" description="Helical" evidence="2">
    <location>
        <begin position="702"/>
        <end position="727"/>
    </location>
</feature>
<feature type="transmembrane region" description="Helical" evidence="2">
    <location>
        <begin position="1015"/>
        <end position="1037"/>
    </location>
</feature>
<dbReference type="Pfam" id="PF06011">
    <property type="entry name" value="TRP"/>
    <property type="match status" value="1"/>
</dbReference>
<feature type="domain" description="TRP C-terminal" evidence="4">
    <location>
        <begin position="699"/>
        <end position="869"/>
    </location>
</feature>
<evidence type="ECO:0000256" key="1">
    <source>
        <dbReference type="SAM" id="MobiDB-lite"/>
    </source>
</evidence>
<evidence type="ECO:0000313" key="5">
    <source>
        <dbReference type="EMBL" id="OLQ13867.1"/>
    </source>
</evidence>
<feature type="transmembrane region" description="Helical" evidence="2">
    <location>
        <begin position="781"/>
        <end position="797"/>
    </location>
</feature>
<feature type="chain" id="PRO_5012186870" description="TRP C-terminal domain-containing protein" evidence="3">
    <location>
        <begin position="21"/>
        <end position="1238"/>
    </location>
</feature>
<dbReference type="InterPro" id="IPR010308">
    <property type="entry name" value="TRP_C"/>
</dbReference>
<proteinExistence type="predicted"/>
<accession>A0A1Q9F2J0</accession>
<dbReference type="AlphaFoldDB" id="A0A1Q9F2J0"/>
<feature type="signal peptide" evidence="3">
    <location>
        <begin position="1"/>
        <end position="20"/>
    </location>
</feature>
<evidence type="ECO:0000256" key="2">
    <source>
        <dbReference type="SAM" id="Phobius"/>
    </source>
</evidence>
<name>A0A1Q9F2J0_SYMMI</name>
<feature type="transmembrane region" description="Helical" evidence="2">
    <location>
        <begin position="659"/>
        <end position="682"/>
    </location>
</feature>
<feature type="transmembrane region" description="Helical" evidence="2">
    <location>
        <begin position="845"/>
        <end position="870"/>
    </location>
</feature>